<protein>
    <submittedName>
        <fullName evidence="2">Uncharacterized protein</fullName>
    </submittedName>
</protein>
<keyword evidence="3" id="KW-1185">Reference proteome</keyword>
<sequence>MAFRNQVSSLVQSIPNDLWQIPPMNQLAWLKYFKDLKPDHSFLSWLVTYFKPDTMVFRFEDSEVTHTYEEMCAVMGHHPEQDETPALPPGPRYDLAEIGALCPIVAAALAQDRAQNQATPASSSQPAVEERQIPEPVSDNWASMGNTVPVENDVIKQLAELKDKIEKMSMVKEKDPVTNFHITEVPARIQSVDMINVLQRRIGEVTRTSHQKEETISRGKTYPSLEIFITDYEEKLIKSPEPSLDQLVDGTEFMVGMTEASIEFEWSKKISEFEDFWGLGMNLPSWCKSRRPRHVLAAEDAEEAERKILKMKLVEEKVEATPEEEEGADADEVIQAIKNTCNECIE</sequence>
<dbReference type="EMBL" id="KK914310">
    <property type="protein sequence ID" value="KDP42141.1"/>
    <property type="molecule type" value="Genomic_DNA"/>
</dbReference>
<accession>A0A067L0Z7</accession>
<reference evidence="2 3" key="1">
    <citation type="journal article" date="2014" name="PLoS ONE">
        <title>Global Analysis of Gene Expression Profiles in Physic Nut (Jatropha curcas L.) Seedlings Exposed to Salt Stress.</title>
        <authorList>
            <person name="Zhang L."/>
            <person name="Zhang C."/>
            <person name="Wu P."/>
            <person name="Chen Y."/>
            <person name="Li M."/>
            <person name="Jiang H."/>
            <person name="Wu G."/>
        </authorList>
    </citation>
    <scope>NUCLEOTIDE SEQUENCE [LARGE SCALE GENOMIC DNA]</scope>
    <source>
        <strain evidence="3">cv. GZQX0401</strain>
        <tissue evidence="2">Young leaves</tissue>
    </source>
</reference>
<name>A0A067L0Z7_JATCU</name>
<feature type="region of interest" description="Disordered" evidence="1">
    <location>
        <begin position="115"/>
        <end position="145"/>
    </location>
</feature>
<evidence type="ECO:0000256" key="1">
    <source>
        <dbReference type="SAM" id="MobiDB-lite"/>
    </source>
</evidence>
<dbReference type="AlphaFoldDB" id="A0A067L0Z7"/>
<organism evidence="2 3">
    <name type="scientific">Jatropha curcas</name>
    <name type="common">Barbados nut</name>
    <dbReference type="NCBI Taxonomy" id="180498"/>
    <lineage>
        <taxon>Eukaryota</taxon>
        <taxon>Viridiplantae</taxon>
        <taxon>Streptophyta</taxon>
        <taxon>Embryophyta</taxon>
        <taxon>Tracheophyta</taxon>
        <taxon>Spermatophyta</taxon>
        <taxon>Magnoliopsida</taxon>
        <taxon>eudicotyledons</taxon>
        <taxon>Gunneridae</taxon>
        <taxon>Pentapetalae</taxon>
        <taxon>rosids</taxon>
        <taxon>fabids</taxon>
        <taxon>Malpighiales</taxon>
        <taxon>Euphorbiaceae</taxon>
        <taxon>Crotonoideae</taxon>
        <taxon>Jatropheae</taxon>
        <taxon>Jatropha</taxon>
    </lineage>
</organism>
<feature type="compositionally biased region" description="Polar residues" evidence="1">
    <location>
        <begin position="115"/>
        <end position="126"/>
    </location>
</feature>
<evidence type="ECO:0000313" key="2">
    <source>
        <dbReference type="EMBL" id="KDP42141.1"/>
    </source>
</evidence>
<evidence type="ECO:0000313" key="3">
    <source>
        <dbReference type="Proteomes" id="UP000027138"/>
    </source>
</evidence>
<proteinExistence type="predicted"/>
<dbReference type="Proteomes" id="UP000027138">
    <property type="component" value="Unassembled WGS sequence"/>
</dbReference>
<gene>
    <name evidence="2" type="ORF">JCGZ_03008</name>
</gene>